<feature type="signal peptide" evidence="3">
    <location>
        <begin position="1"/>
        <end position="17"/>
    </location>
</feature>
<dbReference type="AlphaFoldDB" id="A0A0K2GBX7"/>
<keyword evidence="3" id="KW-0732">Signal</keyword>
<feature type="coiled-coil region" evidence="1">
    <location>
        <begin position="24"/>
        <end position="132"/>
    </location>
</feature>
<gene>
    <name evidence="4" type="ORF">NITMOv2_2039</name>
</gene>
<dbReference type="Proteomes" id="UP000069205">
    <property type="component" value="Chromosome"/>
</dbReference>
<evidence type="ECO:0000313" key="4">
    <source>
        <dbReference type="EMBL" id="ALA58456.1"/>
    </source>
</evidence>
<feature type="region of interest" description="Disordered" evidence="2">
    <location>
        <begin position="142"/>
        <end position="213"/>
    </location>
</feature>
<reference evidence="4 5" key="1">
    <citation type="journal article" date="2015" name="Proc. Natl. Acad. Sci. U.S.A.">
        <title>Expanded metabolic versatility of ubiquitous nitrite-oxidizing bacteria from the genus Nitrospira.</title>
        <authorList>
            <person name="Koch H."/>
            <person name="Lucker S."/>
            <person name="Albertsen M."/>
            <person name="Kitzinger K."/>
            <person name="Herbold C."/>
            <person name="Spieck E."/>
            <person name="Nielsen P.H."/>
            <person name="Wagner M."/>
            <person name="Daims H."/>
        </authorList>
    </citation>
    <scope>NUCLEOTIDE SEQUENCE [LARGE SCALE GENOMIC DNA]</scope>
    <source>
        <strain evidence="4 5">NSP M-1</strain>
    </source>
</reference>
<accession>A0A0K2GBX7</accession>
<keyword evidence="5" id="KW-1185">Reference proteome</keyword>
<dbReference type="EMBL" id="CP011801">
    <property type="protein sequence ID" value="ALA58456.1"/>
    <property type="molecule type" value="Genomic_DNA"/>
</dbReference>
<dbReference type="PATRIC" id="fig|42253.5.peg.2011"/>
<evidence type="ECO:0000313" key="5">
    <source>
        <dbReference type="Proteomes" id="UP000069205"/>
    </source>
</evidence>
<evidence type="ECO:0000256" key="2">
    <source>
        <dbReference type="SAM" id="MobiDB-lite"/>
    </source>
</evidence>
<name>A0A0K2GBX7_NITMO</name>
<evidence type="ECO:0000256" key="1">
    <source>
        <dbReference type="SAM" id="Coils"/>
    </source>
</evidence>
<protein>
    <submittedName>
        <fullName evidence="4">Uncharacterized protein</fullName>
    </submittedName>
</protein>
<feature type="compositionally biased region" description="Low complexity" evidence="2">
    <location>
        <begin position="170"/>
        <end position="191"/>
    </location>
</feature>
<dbReference type="KEGG" id="nmv:NITMOv2_2039"/>
<sequence length="229" mass="24629">MKSLAVFACASAMCATACVSQQTYDNTRAEADETRQILESERAELREMEQQIASLQALNRTADAVTTETRAAIQREMDAAALYRQRADDKLAALQTQLAYLVNQNRALGRELADAKQEGASLQGSVAQYKRELDEFRLAPLPARSMPSTSSSQLAPPPSPSPSPAPIPAPIVASPAAPAAPPQQAQAGSSPPVKPIAPRPTKAEPAETEESWTGMIKGWVTTIWEWIFG</sequence>
<organism evidence="4 5">
    <name type="scientific">Nitrospira moscoviensis</name>
    <dbReference type="NCBI Taxonomy" id="42253"/>
    <lineage>
        <taxon>Bacteria</taxon>
        <taxon>Pseudomonadati</taxon>
        <taxon>Nitrospirota</taxon>
        <taxon>Nitrospiria</taxon>
        <taxon>Nitrospirales</taxon>
        <taxon>Nitrospiraceae</taxon>
        <taxon>Nitrospira</taxon>
    </lineage>
</organism>
<keyword evidence="1" id="KW-0175">Coiled coil</keyword>
<evidence type="ECO:0000256" key="3">
    <source>
        <dbReference type="SAM" id="SignalP"/>
    </source>
</evidence>
<feature type="chain" id="PRO_5005476838" evidence="3">
    <location>
        <begin position="18"/>
        <end position="229"/>
    </location>
</feature>
<feature type="compositionally biased region" description="Pro residues" evidence="2">
    <location>
        <begin position="155"/>
        <end position="169"/>
    </location>
</feature>
<proteinExistence type="predicted"/>
<dbReference type="RefSeq" id="WP_053379623.1">
    <property type="nucleotide sequence ID" value="NZ_CP011801.1"/>
</dbReference>